<keyword evidence="2" id="KW-1185">Reference proteome</keyword>
<proteinExistence type="predicted"/>
<gene>
    <name evidence="1" type="ORF">GCM10023322_15970</name>
</gene>
<dbReference type="RefSeq" id="WP_345627524.1">
    <property type="nucleotide sequence ID" value="NZ_BAABJQ010000004.1"/>
</dbReference>
<evidence type="ECO:0000313" key="2">
    <source>
        <dbReference type="Proteomes" id="UP001501570"/>
    </source>
</evidence>
<organism evidence="1 2">
    <name type="scientific">Rugosimonospora acidiphila</name>
    <dbReference type="NCBI Taxonomy" id="556531"/>
    <lineage>
        <taxon>Bacteria</taxon>
        <taxon>Bacillati</taxon>
        <taxon>Actinomycetota</taxon>
        <taxon>Actinomycetes</taxon>
        <taxon>Micromonosporales</taxon>
        <taxon>Micromonosporaceae</taxon>
        <taxon>Rugosimonospora</taxon>
    </lineage>
</organism>
<name>A0ABP9RNT0_9ACTN</name>
<evidence type="ECO:0000313" key="1">
    <source>
        <dbReference type="EMBL" id="GAA5181391.1"/>
    </source>
</evidence>
<reference evidence="2" key="1">
    <citation type="journal article" date="2019" name="Int. J. Syst. Evol. Microbiol.">
        <title>The Global Catalogue of Microorganisms (GCM) 10K type strain sequencing project: providing services to taxonomists for standard genome sequencing and annotation.</title>
        <authorList>
            <consortium name="The Broad Institute Genomics Platform"/>
            <consortium name="The Broad Institute Genome Sequencing Center for Infectious Disease"/>
            <person name="Wu L."/>
            <person name="Ma J."/>
        </authorList>
    </citation>
    <scope>NUCLEOTIDE SEQUENCE [LARGE SCALE GENOMIC DNA]</scope>
    <source>
        <strain evidence="2">JCM 18304</strain>
    </source>
</reference>
<sequence length="64" mass="6732">MADTALTPADERRLMEIVMAHDAPPGQSACQACGLPHPCTASADARRRLIAAGIDLDLASTIWS</sequence>
<dbReference type="EMBL" id="BAABJQ010000004">
    <property type="protein sequence ID" value="GAA5181391.1"/>
    <property type="molecule type" value="Genomic_DNA"/>
</dbReference>
<accession>A0ABP9RNT0</accession>
<comment type="caution">
    <text evidence="1">The sequence shown here is derived from an EMBL/GenBank/DDBJ whole genome shotgun (WGS) entry which is preliminary data.</text>
</comment>
<dbReference type="Proteomes" id="UP001501570">
    <property type="component" value="Unassembled WGS sequence"/>
</dbReference>
<protein>
    <submittedName>
        <fullName evidence="1">Uncharacterized protein</fullName>
    </submittedName>
</protein>